<reference evidence="10" key="2">
    <citation type="journal article" date="2014" name="ISME J.">
        <title>Microbial stratification in low pH oxic and suboxic macroscopic growths along an acid mine drainage.</title>
        <authorList>
            <person name="Mendez-Garcia C."/>
            <person name="Mesa V."/>
            <person name="Sprenger R.R."/>
            <person name="Richter M."/>
            <person name="Diez M.S."/>
            <person name="Solano J."/>
            <person name="Bargiela R."/>
            <person name="Golyshina O.V."/>
            <person name="Manteca A."/>
            <person name="Ramos J.L."/>
            <person name="Gallego J.R."/>
            <person name="Llorente I."/>
            <person name="Martins Dos Santos V.A."/>
            <person name="Jensen O.N."/>
            <person name="Pelaez A.I."/>
            <person name="Sanchez J."/>
            <person name="Ferrer M."/>
        </authorList>
    </citation>
    <scope>NUCLEOTIDE SEQUENCE</scope>
</reference>
<dbReference type="Pfam" id="PF04055">
    <property type="entry name" value="Radical_SAM"/>
    <property type="match status" value="1"/>
</dbReference>
<dbReference type="Gene3D" id="3.80.30.20">
    <property type="entry name" value="tm_1862 like domain"/>
    <property type="match status" value="1"/>
</dbReference>
<dbReference type="PROSITE" id="PS50926">
    <property type="entry name" value="TRAM"/>
    <property type="match status" value="1"/>
</dbReference>
<dbReference type="AlphaFoldDB" id="T1BTH3"/>
<dbReference type="HAMAP" id="MF_01864">
    <property type="entry name" value="tRNA_metthiotr_MiaB"/>
    <property type="match status" value="1"/>
</dbReference>
<keyword evidence="2" id="KW-0004">4Fe-4S</keyword>
<dbReference type="GO" id="GO:0035597">
    <property type="term" value="F:tRNA-2-methylthio-N(6)-dimethylallyladenosine(37) synthase activity"/>
    <property type="evidence" value="ECO:0007669"/>
    <property type="project" value="TreeGrafter"/>
</dbReference>
<dbReference type="CDD" id="cd01335">
    <property type="entry name" value="Radical_SAM"/>
    <property type="match status" value="1"/>
</dbReference>
<dbReference type="NCBIfam" id="TIGR01574">
    <property type="entry name" value="miaB-methiolase"/>
    <property type="match status" value="1"/>
</dbReference>
<dbReference type="EMBL" id="AUZY01002654">
    <property type="protein sequence ID" value="EQD71853.1"/>
    <property type="molecule type" value="Genomic_DNA"/>
</dbReference>
<dbReference type="FunFam" id="3.40.50.12160:FF:000003">
    <property type="entry name" value="CDK5 regulatory subunit-associated protein 1"/>
    <property type="match status" value="1"/>
</dbReference>
<dbReference type="Gene3D" id="3.40.50.12160">
    <property type="entry name" value="Methylthiotransferase, N-terminal domain"/>
    <property type="match status" value="1"/>
</dbReference>
<feature type="domain" description="TRAM" evidence="7">
    <location>
        <begin position="377"/>
        <end position="440"/>
    </location>
</feature>
<dbReference type="PROSITE" id="PS51918">
    <property type="entry name" value="RADICAL_SAM"/>
    <property type="match status" value="1"/>
</dbReference>
<dbReference type="InterPro" id="IPR006638">
    <property type="entry name" value="Elp3/MiaA/NifB-like_rSAM"/>
</dbReference>
<sequence length="456" mass="50452">MPKRVYIETQGCQMNVYDSGKLLEILEESLGYLPAGTPEDATLLVLNTCSVREKAFDKALSRLGRWRLLKRERPALRIAVGGCVASQEGEALLARAPFIDVVFGPQTLQRLPALLAEREATGHAQVDVRFPAIEKFDSLPEPQASGPTAFVSIMEGCSKYCSFCIVPYTRGEEVNRPFADVIAEVYALAEQGVREITFLGQNVNAWRAPHRGRMLDLAELIRYAASIEGIERIRFTTSHPIEFGERLIEAFAEVPKLAGHLHLPVQSGSDRILARMKRGYTTLEYRSKVRRLRAARAGLSLTTDLIVGFPGETDRDFESTLELVRAVGFDQSFLFMYSPRPGTPAANNPDPVPDPVKSERLARLKALIDERALALSQATVGSTLSVLVERVTDPDGGMLAGRTETNHWMHFRGPPHLWGRMVPVVVTEGLANSLRGQLADPGLDFPEHERARTQVA</sequence>
<dbReference type="InterPro" id="IPR002792">
    <property type="entry name" value="TRAM_dom"/>
</dbReference>
<dbReference type="InterPro" id="IPR023404">
    <property type="entry name" value="rSAM_horseshoe"/>
</dbReference>
<evidence type="ECO:0000256" key="3">
    <source>
        <dbReference type="ARBA" id="ARBA00022691"/>
    </source>
</evidence>
<dbReference type="PROSITE" id="PS51449">
    <property type="entry name" value="MTTASE_N"/>
    <property type="match status" value="1"/>
</dbReference>
<dbReference type="InterPro" id="IPR005839">
    <property type="entry name" value="Methylthiotransferase"/>
</dbReference>
<feature type="domain" description="Radical SAM core" evidence="9">
    <location>
        <begin position="143"/>
        <end position="374"/>
    </location>
</feature>
<dbReference type="GO" id="GO:0046872">
    <property type="term" value="F:metal ion binding"/>
    <property type="evidence" value="ECO:0007669"/>
    <property type="project" value="UniProtKB-KW"/>
</dbReference>
<dbReference type="SFLD" id="SFLDG01082">
    <property type="entry name" value="B12-binding_domain_containing"/>
    <property type="match status" value="1"/>
</dbReference>
<dbReference type="InterPro" id="IPR058240">
    <property type="entry name" value="rSAM_sf"/>
</dbReference>
<comment type="cofactor">
    <cofactor evidence="1">
        <name>[4Fe-4S] cluster</name>
        <dbReference type="ChEBI" id="CHEBI:49883"/>
    </cofactor>
</comment>
<evidence type="ECO:0000259" key="7">
    <source>
        <dbReference type="PROSITE" id="PS50926"/>
    </source>
</evidence>
<dbReference type="GO" id="GO:0051539">
    <property type="term" value="F:4 iron, 4 sulfur cluster binding"/>
    <property type="evidence" value="ECO:0007669"/>
    <property type="project" value="UniProtKB-KW"/>
</dbReference>
<keyword evidence="3" id="KW-0949">S-adenosyl-L-methionine</keyword>
<dbReference type="InterPro" id="IPR038135">
    <property type="entry name" value="Methylthiotransferase_N_sf"/>
</dbReference>
<keyword evidence="4" id="KW-0479">Metal-binding</keyword>
<proteinExistence type="inferred from homology"/>
<dbReference type="PROSITE" id="PS01278">
    <property type="entry name" value="MTTASE_RADICAL"/>
    <property type="match status" value="1"/>
</dbReference>
<feature type="domain" description="MTTase N-terminal" evidence="8">
    <location>
        <begin position="3"/>
        <end position="120"/>
    </location>
</feature>
<keyword evidence="6" id="KW-0411">Iron-sulfur</keyword>
<dbReference type="SFLD" id="SFLDF00273">
    <property type="entry name" value="(dimethylallyl)adenosine_tRNA"/>
    <property type="match status" value="1"/>
</dbReference>
<reference evidence="10" key="1">
    <citation type="submission" date="2013-08" db="EMBL/GenBank/DDBJ databases">
        <authorList>
            <person name="Mendez C."/>
            <person name="Richter M."/>
            <person name="Ferrer M."/>
            <person name="Sanchez J."/>
        </authorList>
    </citation>
    <scope>NUCLEOTIDE SEQUENCE</scope>
</reference>
<dbReference type="NCBIfam" id="TIGR00089">
    <property type="entry name" value="MiaB/RimO family radical SAM methylthiotransferase"/>
    <property type="match status" value="1"/>
</dbReference>
<dbReference type="SUPFAM" id="SSF102114">
    <property type="entry name" value="Radical SAM enzymes"/>
    <property type="match status" value="1"/>
</dbReference>
<evidence type="ECO:0000256" key="5">
    <source>
        <dbReference type="ARBA" id="ARBA00023004"/>
    </source>
</evidence>
<dbReference type="FunFam" id="3.80.30.20:FF:000001">
    <property type="entry name" value="tRNA-2-methylthio-N(6)-dimethylallyladenosine synthase 2"/>
    <property type="match status" value="1"/>
</dbReference>
<evidence type="ECO:0000256" key="1">
    <source>
        <dbReference type="ARBA" id="ARBA00001966"/>
    </source>
</evidence>
<comment type="caution">
    <text evidence="10">The sequence shown here is derived from an EMBL/GenBank/DDBJ whole genome shotgun (WGS) entry which is preliminary data.</text>
</comment>
<name>T1BTH3_9ZZZZ</name>
<gene>
    <name evidence="10" type="ORF">B1B_04222</name>
</gene>
<dbReference type="SFLD" id="SFLDG01061">
    <property type="entry name" value="methylthiotransferase"/>
    <property type="match status" value="1"/>
</dbReference>
<evidence type="ECO:0000259" key="9">
    <source>
        <dbReference type="PROSITE" id="PS51918"/>
    </source>
</evidence>
<keyword evidence="5" id="KW-0408">Iron</keyword>
<organism evidence="10">
    <name type="scientific">mine drainage metagenome</name>
    <dbReference type="NCBI Taxonomy" id="410659"/>
    <lineage>
        <taxon>unclassified sequences</taxon>
        <taxon>metagenomes</taxon>
        <taxon>ecological metagenomes</taxon>
    </lineage>
</organism>
<dbReference type="InterPro" id="IPR020612">
    <property type="entry name" value="Methylthiotransferase_CS"/>
</dbReference>
<dbReference type="PANTHER" id="PTHR43020">
    <property type="entry name" value="CDK5 REGULATORY SUBUNIT-ASSOCIATED PROTEIN 1"/>
    <property type="match status" value="1"/>
</dbReference>
<protein>
    <submittedName>
        <fullName evidence="10">tRNA-i(6)A37 thiotransferase enzyme MiaB</fullName>
    </submittedName>
</protein>
<dbReference type="PANTHER" id="PTHR43020:SF2">
    <property type="entry name" value="MITOCHONDRIAL TRNA METHYLTHIOTRANSFERASE CDK5RAP1"/>
    <property type="match status" value="1"/>
</dbReference>
<accession>T1BTH3</accession>
<evidence type="ECO:0000256" key="4">
    <source>
        <dbReference type="ARBA" id="ARBA00022723"/>
    </source>
</evidence>
<evidence type="ECO:0000256" key="6">
    <source>
        <dbReference type="ARBA" id="ARBA00023014"/>
    </source>
</evidence>
<dbReference type="Pfam" id="PF01938">
    <property type="entry name" value="TRAM"/>
    <property type="match status" value="1"/>
</dbReference>
<dbReference type="InterPro" id="IPR006463">
    <property type="entry name" value="MiaB_methiolase"/>
</dbReference>
<evidence type="ECO:0000313" key="10">
    <source>
        <dbReference type="EMBL" id="EQD71853.1"/>
    </source>
</evidence>
<dbReference type="GO" id="GO:0005829">
    <property type="term" value="C:cytosol"/>
    <property type="evidence" value="ECO:0007669"/>
    <property type="project" value="TreeGrafter"/>
</dbReference>
<dbReference type="Pfam" id="PF00919">
    <property type="entry name" value="UPF0004"/>
    <property type="match status" value="1"/>
</dbReference>
<dbReference type="InterPro" id="IPR013848">
    <property type="entry name" value="Methylthiotransferase_N"/>
</dbReference>
<dbReference type="SMART" id="SM00729">
    <property type="entry name" value="Elp3"/>
    <property type="match status" value="1"/>
</dbReference>
<dbReference type="SFLD" id="SFLDS00029">
    <property type="entry name" value="Radical_SAM"/>
    <property type="match status" value="1"/>
</dbReference>
<evidence type="ECO:0000256" key="2">
    <source>
        <dbReference type="ARBA" id="ARBA00022485"/>
    </source>
</evidence>
<keyword evidence="10" id="KW-0808">Transferase</keyword>
<evidence type="ECO:0000259" key="8">
    <source>
        <dbReference type="PROSITE" id="PS51449"/>
    </source>
</evidence>
<dbReference type="InterPro" id="IPR007197">
    <property type="entry name" value="rSAM"/>
</dbReference>